<keyword evidence="2 4" id="KW-0863">Zinc-finger</keyword>
<keyword evidence="1 4" id="KW-0479">Metal-binding</keyword>
<dbReference type="InterPro" id="IPR000571">
    <property type="entry name" value="Znf_CCCH"/>
</dbReference>
<feature type="compositionally biased region" description="Low complexity" evidence="5">
    <location>
        <begin position="335"/>
        <end position="352"/>
    </location>
</feature>
<protein>
    <submittedName>
        <fullName evidence="7">Katanin p60 ATPase-containing subunit A1</fullName>
    </submittedName>
</protein>
<name>A0A7J6N2U3_PERCH</name>
<feature type="region of interest" description="Disordered" evidence="5">
    <location>
        <begin position="52"/>
        <end position="160"/>
    </location>
</feature>
<dbReference type="EMBL" id="JAAPAO010000002">
    <property type="protein sequence ID" value="KAF4678229.1"/>
    <property type="molecule type" value="Genomic_DNA"/>
</dbReference>
<sequence>MPSKHHNKPCRSWEETGTCRYGDSCKFVHAQRKGVSVSNPFGGTASASPFGGSAPAGHVSASPFGSAATPTPSPFGGGAAPSPSPFGGGQGSGVSAFGGTKPSPFGGAASSGGFAGSQPSPFGGTSNAAPSPFGSTATSTTPSAFGATARSSASTPSPFGQAGAPVTFGSGSTFAGTSSASISTGVVKPPSGTFAAAKVGGTLAPDESNRKIRENIGAAFNKGDLYPLSSFGPDGQGNLTPPGIDLSFEELRFQDPQNEHLRETIAKTEASLEKIVPKPSLSKYFGINGGSKSTSPFGAGTTAPSPFGAATSQVKPSPFEGSKPSPFGGTATNKPSPFGGVPSSISSSTSPFGGFGGTAVTGPSPFGQFGGSTGGKPTPFGAIKEGPFGSRQAPPVPDLPWPDNLVSRPGMLMSKMPAWIPQASLSLIPEIRPTAGLSDNDIAAYKKADFSLNDFPSLPPTVELLT</sequence>
<dbReference type="InterPro" id="IPR036855">
    <property type="entry name" value="Znf_CCCH_sf"/>
</dbReference>
<evidence type="ECO:0000256" key="4">
    <source>
        <dbReference type="PROSITE-ProRule" id="PRU00723"/>
    </source>
</evidence>
<evidence type="ECO:0000313" key="8">
    <source>
        <dbReference type="Proteomes" id="UP000591131"/>
    </source>
</evidence>
<dbReference type="SMART" id="SM00356">
    <property type="entry name" value="ZnF_C3H1"/>
    <property type="match status" value="1"/>
</dbReference>
<comment type="caution">
    <text evidence="7">The sequence shown here is derived from an EMBL/GenBank/DDBJ whole genome shotgun (WGS) entry which is preliminary data.</text>
</comment>
<feature type="compositionally biased region" description="Low complexity" evidence="5">
    <location>
        <begin position="147"/>
        <end position="158"/>
    </location>
</feature>
<evidence type="ECO:0000256" key="1">
    <source>
        <dbReference type="ARBA" id="ARBA00022723"/>
    </source>
</evidence>
<feature type="compositionally biased region" description="Low complexity" evidence="5">
    <location>
        <begin position="93"/>
        <end position="108"/>
    </location>
</feature>
<accession>A0A7J6N2U3</accession>
<evidence type="ECO:0000259" key="6">
    <source>
        <dbReference type="PROSITE" id="PS50103"/>
    </source>
</evidence>
<evidence type="ECO:0000256" key="3">
    <source>
        <dbReference type="ARBA" id="ARBA00022833"/>
    </source>
</evidence>
<proteinExistence type="predicted"/>
<dbReference type="SUPFAM" id="SSF90229">
    <property type="entry name" value="CCCH zinc finger"/>
    <property type="match status" value="1"/>
</dbReference>
<dbReference type="GO" id="GO:0008270">
    <property type="term" value="F:zinc ion binding"/>
    <property type="evidence" value="ECO:0007669"/>
    <property type="project" value="UniProtKB-KW"/>
</dbReference>
<reference evidence="7 8" key="1">
    <citation type="submission" date="2020-04" db="EMBL/GenBank/DDBJ databases">
        <title>Perkinsus chesapeaki whole genome sequence.</title>
        <authorList>
            <person name="Bogema D.R."/>
        </authorList>
    </citation>
    <scope>NUCLEOTIDE SEQUENCE [LARGE SCALE GENOMIC DNA]</scope>
    <source>
        <strain evidence="7">ATCC PRA-425</strain>
    </source>
</reference>
<feature type="domain" description="C3H1-type" evidence="6">
    <location>
        <begin position="4"/>
        <end position="32"/>
    </location>
</feature>
<keyword evidence="8" id="KW-1185">Reference proteome</keyword>
<gene>
    <name evidence="7" type="primary">KATNA1_3</name>
    <name evidence="7" type="ORF">FOL47_003291</name>
</gene>
<dbReference type="Proteomes" id="UP000591131">
    <property type="component" value="Unassembled WGS sequence"/>
</dbReference>
<feature type="compositionally biased region" description="Polar residues" evidence="5">
    <location>
        <begin position="125"/>
        <end position="143"/>
    </location>
</feature>
<feature type="zinc finger region" description="C3H1-type" evidence="4">
    <location>
        <begin position="4"/>
        <end position="32"/>
    </location>
</feature>
<dbReference type="AlphaFoldDB" id="A0A7J6N2U3"/>
<dbReference type="Pfam" id="PF00642">
    <property type="entry name" value="zf-CCCH"/>
    <property type="match status" value="1"/>
</dbReference>
<evidence type="ECO:0000256" key="2">
    <source>
        <dbReference type="ARBA" id="ARBA00022771"/>
    </source>
</evidence>
<evidence type="ECO:0000256" key="5">
    <source>
        <dbReference type="SAM" id="MobiDB-lite"/>
    </source>
</evidence>
<dbReference type="PROSITE" id="PS50103">
    <property type="entry name" value="ZF_C3H1"/>
    <property type="match status" value="1"/>
</dbReference>
<dbReference type="OrthoDB" id="410307at2759"/>
<keyword evidence="3 4" id="KW-0862">Zinc</keyword>
<dbReference type="Gene3D" id="4.10.1000.10">
    <property type="entry name" value="Zinc finger, CCCH-type"/>
    <property type="match status" value="1"/>
</dbReference>
<evidence type="ECO:0000313" key="7">
    <source>
        <dbReference type="EMBL" id="KAF4678229.1"/>
    </source>
</evidence>
<feature type="region of interest" description="Disordered" evidence="5">
    <location>
        <begin position="296"/>
        <end position="399"/>
    </location>
</feature>
<organism evidence="7 8">
    <name type="scientific">Perkinsus chesapeaki</name>
    <name type="common">Clam parasite</name>
    <name type="synonym">Perkinsus andrewsi</name>
    <dbReference type="NCBI Taxonomy" id="330153"/>
    <lineage>
        <taxon>Eukaryota</taxon>
        <taxon>Sar</taxon>
        <taxon>Alveolata</taxon>
        <taxon>Perkinsozoa</taxon>
        <taxon>Perkinsea</taxon>
        <taxon>Perkinsida</taxon>
        <taxon>Perkinsidae</taxon>
        <taxon>Perkinsus</taxon>
    </lineage>
</organism>